<dbReference type="Proteomes" id="UP000245609">
    <property type="component" value="Unassembled WGS sequence"/>
</dbReference>
<dbReference type="InterPro" id="IPR022742">
    <property type="entry name" value="Hydrolase_4"/>
</dbReference>
<protein>
    <recommendedName>
        <fullName evidence="1">Serine aminopeptidase S33 domain-containing protein</fullName>
    </recommendedName>
</protein>
<evidence type="ECO:0000313" key="3">
    <source>
        <dbReference type="Proteomes" id="UP000245609"/>
    </source>
</evidence>
<name>A0A2T9Z7J6_9FUNG</name>
<dbReference type="Gene3D" id="3.40.50.1820">
    <property type="entry name" value="alpha/beta hydrolase"/>
    <property type="match status" value="1"/>
</dbReference>
<evidence type="ECO:0000313" key="2">
    <source>
        <dbReference type="EMBL" id="PVV00568.1"/>
    </source>
</evidence>
<dbReference type="InterPro" id="IPR029058">
    <property type="entry name" value="AB_hydrolase_fold"/>
</dbReference>
<sequence>MAQNSEDLGNLPSNESVEWVSFEGTDYYTRSFRVEDGTPKALVVIIHGFGEHCDRYQDMARFFVSQGIQVFTFDLKGFGKTGRKGARLGALGKFEDVYKTIGFFIDKNKVEGVPVFVYGHSMGGGIVLNFGAEKELDSGVKGIIASAPALETNPDNHYPGVIMKILHKTAEIFPNIPMTIKLNDTGITSNLEELEKYRKSFYNYDKTTLQTASEMLRRGEECMLIKSKTYPIPVLIVHGTNDQLTMSKGSQTFYDNLPKDLDKELHILESDYHELHFEKDYKDKVYNIYSSWILNRCS</sequence>
<organism evidence="2 3">
    <name type="scientific">Smittium megazygosporum</name>
    <dbReference type="NCBI Taxonomy" id="133381"/>
    <lineage>
        <taxon>Eukaryota</taxon>
        <taxon>Fungi</taxon>
        <taxon>Fungi incertae sedis</taxon>
        <taxon>Zoopagomycota</taxon>
        <taxon>Kickxellomycotina</taxon>
        <taxon>Harpellomycetes</taxon>
        <taxon>Harpellales</taxon>
        <taxon>Legeriomycetaceae</taxon>
        <taxon>Smittium</taxon>
    </lineage>
</organism>
<dbReference type="InterPro" id="IPR000073">
    <property type="entry name" value="AB_hydrolase_1"/>
</dbReference>
<dbReference type="SUPFAM" id="SSF53474">
    <property type="entry name" value="alpha/beta-Hydrolases"/>
    <property type="match status" value="1"/>
</dbReference>
<feature type="domain" description="Serine aminopeptidase S33" evidence="1">
    <location>
        <begin position="38"/>
        <end position="280"/>
    </location>
</feature>
<dbReference type="STRING" id="133381.A0A2T9Z7J6"/>
<dbReference type="InterPro" id="IPR051044">
    <property type="entry name" value="MAG_DAG_Lipase"/>
</dbReference>
<comment type="caution">
    <text evidence="2">The sequence shown here is derived from an EMBL/GenBank/DDBJ whole genome shotgun (WGS) entry which is preliminary data.</text>
</comment>
<evidence type="ECO:0000259" key="1">
    <source>
        <dbReference type="Pfam" id="PF12146"/>
    </source>
</evidence>
<dbReference type="OrthoDB" id="10249433at2759"/>
<dbReference type="Pfam" id="PF12146">
    <property type="entry name" value="Hydrolase_4"/>
    <property type="match status" value="1"/>
</dbReference>
<reference evidence="2 3" key="1">
    <citation type="journal article" date="2018" name="MBio">
        <title>Comparative Genomics Reveals the Core Gene Toolbox for the Fungus-Insect Symbiosis.</title>
        <authorList>
            <person name="Wang Y."/>
            <person name="Stata M."/>
            <person name="Wang W."/>
            <person name="Stajich J.E."/>
            <person name="White M.M."/>
            <person name="Moncalvo J.M."/>
        </authorList>
    </citation>
    <scope>NUCLEOTIDE SEQUENCE [LARGE SCALE GENOMIC DNA]</scope>
    <source>
        <strain evidence="2 3">SC-DP-2</strain>
    </source>
</reference>
<dbReference type="PRINTS" id="PR00111">
    <property type="entry name" value="ABHYDROLASE"/>
</dbReference>
<gene>
    <name evidence="2" type="ORF">BB560_005047</name>
</gene>
<proteinExistence type="predicted"/>
<accession>A0A2T9Z7J6</accession>
<dbReference type="AlphaFoldDB" id="A0A2T9Z7J6"/>
<dbReference type="EMBL" id="MBFS01001893">
    <property type="protein sequence ID" value="PVV00568.1"/>
    <property type="molecule type" value="Genomic_DNA"/>
</dbReference>
<keyword evidence="3" id="KW-1185">Reference proteome</keyword>
<dbReference type="PANTHER" id="PTHR11614">
    <property type="entry name" value="PHOSPHOLIPASE-RELATED"/>
    <property type="match status" value="1"/>
</dbReference>